<evidence type="ECO:0000256" key="1">
    <source>
        <dbReference type="SAM" id="Phobius"/>
    </source>
</evidence>
<dbReference type="RefSeq" id="WP_188749122.1">
    <property type="nucleotide sequence ID" value="NZ_BMIK01000003.1"/>
</dbReference>
<dbReference type="InterPro" id="IPR011043">
    <property type="entry name" value="Gal_Oxase/kelch_b-propeller"/>
</dbReference>
<evidence type="ECO:0008006" key="4">
    <source>
        <dbReference type="Google" id="ProtNLM"/>
    </source>
</evidence>
<feature type="transmembrane region" description="Helical" evidence="1">
    <location>
        <begin position="558"/>
        <end position="576"/>
    </location>
</feature>
<accession>A0ABQ1LIY0</accession>
<dbReference type="InterPro" id="IPR015915">
    <property type="entry name" value="Kelch-typ_b-propeller"/>
</dbReference>
<proteinExistence type="predicted"/>
<dbReference type="PANTHER" id="PTHR35807:SF1">
    <property type="entry name" value="TRANSCRIPTIONAL REGULATOR REDD"/>
    <property type="match status" value="1"/>
</dbReference>
<organism evidence="2 3">
    <name type="scientific">Parapedobacter defluvii</name>
    <dbReference type="NCBI Taxonomy" id="2045106"/>
    <lineage>
        <taxon>Bacteria</taxon>
        <taxon>Pseudomonadati</taxon>
        <taxon>Bacteroidota</taxon>
        <taxon>Sphingobacteriia</taxon>
        <taxon>Sphingobacteriales</taxon>
        <taxon>Sphingobacteriaceae</taxon>
        <taxon>Parapedobacter</taxon>
    </lineage>
</organism>
<dbReference type="SUPFAM" id="SSF50965">
    <property type="entry name" value="Galactose oxidase, central domain"/>
    <property type="match status" value="1"/>
</dbReference>
<dbReference type="Gene3D" id="2.120.10.80">
    <property type="entry name" value="Kelch-type beta propeller"/>
    <property type="match status" value="1"/>
</dbReference>
<name>A0ABQ1LIY0_9SPHI</name>
<feature type="transmembrane region" description="Helical" evidence="1">
    <location>
        <begin position="7"/>
        <end position="26"/>
    </location>
</feature>
<evidence type="ECO:0000313" key="3">
    <source>
        <dbReference type="Proteomes" id="UP000597338"/>
    </source>
</evidence>
<dbReference type="EMBL" id="BMIK01000003">
    <property type="protein sequence ID" value="GGC24006.1"/>
    <property type="molecule type" value="Genomic_DNA"/>
</dbReference>
<keyword evidence="1" id="KW-1133">Transmembrane helix</keyword>
<protein>
    <recommendedName>
        <fullName evidence="4">Galactose oxidase</fullName>
    </recommendedName>
</protein>
<keyword evidence="1" id="KW-0472">Membrane</keyword>
<reference evidence="3" key="1">
    <citation type="journal article" date="2019" name="Int. J. Syst. Evol. Microbiol.">
        <title>The Global Catalogue of Microorganisms (GCM) 10K type strain sequencing project: providing services to taxonomists for standard genome sequencing and annotation.</title>
        <authorList>
            <consortium name="The Broad Institute Genomics Platform"/>
            <consortium name="The Broad Institute Genome Sequencing Center for Infectious Disease"/>
            <person name="Wu L."/>
            <person name="Ma J."/>
        </authorList>
    </citation>
    <scope>NUCLEOTIDE SEQUENCE [LARGE SCALE GENOMIC DNA]</scope>
    <source>
        <strain evidence="3">CGMCC 1.15342</strain>
    </source>
</reference>
<evidence type="ECO:0000313" key="2">
    <source>
        <dbReference type="EMBL" id="GGC24006.1"/>
    </source>
</evidence>
<sequence>MWALKPWAFYVICCILGSVVVFPLAVNAQYGLGFASHEAVLDQRTGLDLSKDRQICLDDEAELSFELSFMPNRSDYFGYVVRIIADDKTNIDLLYDRSLNVEKHFKIVLGGKFSDIAFNIDSAKLFNEWIPIAIKLDAHTHLITVKCGDRIYTEKLAIDARSCLKVLFGYNDYKEFKTTDVPAMKIRNVQIRDGKRLLHHWPLDDDKGTEINDVIKGMTALAINPQWIKRLHYEWGLLQDVKINGQASTAFDPRTESVFIVGRDSLLKIHIPTGQRSVFKYQSGPLLLVNGNQSFFDTLNNQLLNICIDQKTISVFDFASQKWSENFIYPGAGTSYLHFNKFSSPVDSSLYFVGGYGHFLFKNEIQRYAPDGTWQPVAVGGEPFTPRYLAALGATPNGAYILGGYGSVSGQQMLNPKNIYDLVFFDVRNKTLSKIYELNPDEEDFVWANSLVVNEGAGQYYGLVFPKHKYNANLQLVVGSLTQPDLKELAAPIPYAFHDIQSFSDLYYCPNSRRFAAVTLYYDERDIITIAKVYSLFSPPLPYDAANNVLPKGRGVGSLFYITLGILGLLTAYIFIRKGRVKAKQVSRSGTMAELKGEVAPHHPIVVEEEQDKNSIFLFGGDLQLFDSEGVDMTRSFTPLIKEIFLVVLLHTLRRGRGISSEKLTEQFWFDKSAESARNNRSVNIAKINTILERLGNTKISKETGYWRFQADSDVYIDYKNYLSIVTNKDWLDKERIKELSAIVQRGGFLSETDYEWLDSFKAEVSIQVINTYMRFAENAQISDDPEFMVELANNIFYFDPVHEEAMSIKCRALAYMGNHSLATQTFENFCNEYRHIYGEEFGKDYKTILS</sequence>
<dbReference type="PANTHER" id="PTHR35807">
    <property type="entry name" value="TRANSCRIPTIONAL REGULATOR REDD-RELATED"/>
    <property type="match status" value="1"/>
</dbReference>
<gene>
    <name evidence="2" type="ORF">GCM10011386_15010</name>
</gene>
<keyword evidence="1" id="KW-0812">Transmembrane</keyword>
<comment type="caution">
    <text evidence="2">The sequence shown here is derived from an EMBL/GenBank/DDBJ whole genome shotgun (WGS) entry which is preliminary data.</text>
</comment>
<dbReference type="Proteomes" id="UP000597338">
    <property type="component" value="Unassembled WGS sequence"/>
</dbReference>
<keyword evidence="3" id="KW-1185">Reference proteome</keyword>
<dbReference type="InterPro" id="IPR051677">
    <property type="entry name" value="AfsR-DnrI-RedD_regulator"/>
</dbReference>